<name>A0A6G5QFM6_9BACT</name>
<accession>A0A6G5QFM6</accession>
<dbReference type="AlphaFoldDB" id="A0A6G5QFM6"/>
<keyword evidence="2" id="KW-1185">Reference proteome</keyword>
<protein>
    <submittedName>
        <fullName evidence="1">Uncharacterized protein</fullName>
    </submittedName>
</protein>
<reference evidence="1 2" key="1">
    <citation type="submission" date="2016-07" db="EMBL/GenBank/DDBJ databases">
        <title>Comparative genomics of the Campylobacter concisus group.</title>
        <authorList>
            <person name="Miller W.G."/>
            <person name="Yee E."/>
            <person name="Chapman M.H."/>
            <person name="Huynh S."/>
            <person name="Bono J.L."/>
            <person name="On S.L.W."/>
            <person name="StLeger J."/>
            <person name="Foster G."/>
            <person name="Parker C.T."/>
        </authorList>
    </citation>
    <scope>NUCLEOTIDE SEQUENCE [LARGE SCALE GENOMIC DNA]</scope>
    <source>
        <strain evidence="1 2">CCUG 21559</strain>
    </source>
</reference>
<sequence>MKREIIINDLKNHLEALNHQTELFNAFTFEPSDLPLIIIKDTKDDITPYALDVLDHKLSVELNLIATSYQNGNEILKEVLNSLKSFKSKFQMINLSGIDKSELQIYDNEYILITIELLINYKTDLWEA</sequence>
<evidence type="ECO:0000313" key="2">
    <source>
        <dbReference type="Proteomes" id="UP000503264"/>
    </source>
</evidence>
<organism evidence="1 2">
    <name type="scientific">Campylobacter mucosalis CCUG 21559</name>
    <dbReference type="NCBI Taxonomy" id="1032067"/>
    <lineage>
        <taxon>Bacteria</taxon>
        <taxon>Pseudomonadati</taxon>
        <taxon>Campylobacterota</taxon>
        <taxon>Epsilonproteobacteria</taxon>
        <taxon>Campylobacterales</taxon>
        <taxon>Campylobacteraceae</taxon>
        <taxon>Campylobacter</taxon>
    </lineage>
</organism>
<proteinExistence type="predicted"/>
<dbReference type="EMBL" id="CP012542">
    <property type="protein sequence ID" value="QCD44451.1"/>
    <property type="molecule type" value="Genomic_DNA"/>
</dbReference>
<evidence type="ECO:0000313" key="1">
    <source>
        <dbReference type="EMBL" id="QCD44451.1"/>
    </source>
</evidence>
<gene>
    <name evidence="1" type="ORF">CMUC_0652</name>
</gene>
<dbReference type="RefSeq" id="WP_171993575.1">
    <property type="nucleotide sequence ID" value="NZ_CP012542.1"/>
</dbReference>
<dbReference type="Proteomes" id="UP000503264">
    <property type="component" value="Chromosome"/>
</dbReference>